<dbReference type="Proteomes" id="UP001235712">
    <property type="component" value="Unassembled WGS sequence"/>
</dbReference>
<accession>A0ABT9P610</accession>
<comment type="caution">
    <text evidence="2">The sequence shown here is derived from an EMBL/GenBank/DDBJ whole genome shotgun (WGS) entry which is preliminary data.</text>
</comment>
<keyword evidence="1" id="KW-1133">Transmembrane helix</keyword>
<sequence length="55" mass="6187">MTMFVPTALVAAATEAAEEHHELPLDNWVYPVIAGVLFFALFLLTYAFRNVSHNH</sequence>
<keyword evidence="1" id="KW-0472">Membrane</keyword>
<evidence type="ECO:0000313" key="2">
    <source>
        <dbReference type="EMBL" id="MDP9827864.1"/>
    </source>
</evidence>
<dbReference type="EMBL" id="JAUSQZ010000001">
    <property type="protein sequence ID" value="MDP9827864.1"/>
    <property type="molecule type" value="Genomic_DNA"/>
</dbReference>
<reference evidence="2 3" key="1">
    <citation type="submission" date="2023-07" db="EMBL/GenBank/DDBJ databases">
        <title>Sequencing the genomes of 1000 actinobacteria strains.</title>
        <authorList>
            <person name="Klenk H.-P."/>
        </authorList>
    </citation>
    <scope>NUCLEOTIDE SEQUENCE [LARGE SCALE GENOMIC DNA]</scope>
    <source>
        <strain evidence="2 3">DSM 44388</strain>
    </source>
</reference>
<organism evidence="2 3">
    <name type="scientific">Kineosporia succinea</name>
    <dbReference type="NCBI Taxonomy" id="84632"/>
    <lineage>
        <taxon>Bacteria</taxon>
        <taxon>Bacillati</taxon>
        <taxon>Actinomycetota</taxon>
        <taxon>Actinomycetes</taxon>
        <taxon>Kineosporiales</taxon>
        <taxon>Kineosporiaceae</taxon>
        <taxon>Kineosporia</taxon>
    </lineage>
</organism>
<evidence type="ECO:0000313" key="3">
    <source>
        <dbReference type="Proteomes" id="UP001235712"/>
    </source>
</evidence>
<gene>
    <name evidence="2" type="ORF">J2S57_003613</name>
</gene>
<feature type="transmembrane region" description="Helical" evidence="1">
    <location>
        <begin position="27"/>
        <end position="48"/>
    </location>
</feature>
<dbReference type="RefSeq" id="WP_307244455.1">
    <property type="nucleotide sequence ID" value="NZ_JAUSQZ010000001.1"/>
</dbReference>
<protein>
    <submittedName>
        <fullName evidence="2">Uncharacterized protein</fullName>
    </submittedName>
</protein>
<keyword evidence="3" id="KW-1185">Reference proteome</keyword>
<evidence type="ECO:0000256" key="1">
    <source>
        <dbReference type="SAM" id="Phobius"/>
    </source>
</evidence>
<keyword evidence="1" id="KW-0812">Transmembrane</keyword>
<name>A0ABT9P610_9ACTN</name>
<proteinExistence type="predicted"/>